<feature type="transmembrane region" description="Helical" evidence="1">
    <location>
        <begin position="6"/>
        <end position="25"/>
    </location>
</feature>
<dbReference type="Proteomes" id="UP001225378">
    <property type="component" value="Chromosome"/>
</dbReference>
<evidence type="ECO:0000313" key="2">
    <source>
        <dbReference type="EMBL" id="XBS20536.1"/>
    </source>
</evidence>
<accession>A0AAU7NU53</accession>
<keyword evidence="1" id="KW-0472">Membrane</keyword>
<dbReference type="RefSeq" id="WP_305906687.1">
    <property type="nucleotide sequence ID" value="NZ_CP157743.1"/>
</dbReference>
<evidence type="ECO:0000256" key="1">
    <source>
        <dbReference type="SAM" id="Phobius"/>
    </source>
</evidence>
<sequence length="131" mass="14470">MNEILLASLVALLMAVLAAVLWLLYEHRKLRRRLLELEHKVSRNSEDIAGICSAAVAVDSRVQGADEQLKAMAAKIAAYDDGNATRDQQAELPPYQVAIDKIHQGASAEELVRECGLSRDEADLLIRLHAR</sequence>
<organism evidence="2 3">
    <name type="scientific">Methylomarinum roseum</name>
    <dbReference type="NCBI Taxonomy" id="3067653"/>
    <lineage>
        <taxon>Bacteria</taxon>
        <taxon>Pseudomonadati</taxon>
        <taxon>Pseudomonadota</taxon>
        <taxon>Gammaproteobacteria</taxon>
        <taxon>Methylococcales</taxon>
        <taxon>Methylococcaceae</taxon>
        <taxon>Methylomarinum</taxon>
    </lineage>
</organism>
<dbReference type="Pfam" id="PF10975">
    <property type="entry name" value="DUF2802"/>
    <property type="match status" value="1"/>
</dbReference>
<protein>
    <submittedName>
        <fullName evidence="2">DUF2802 domain-containing protein</fullName>
    </submittedName>
</protein>
<evidence type="ECO:0000313" key="3">
    <source>
        <dbReference type="Proteomes" id="UP001225378"/>
    </source>
</evidence>
<proteinExistence type="predicted"/>
<dbReference type="AlphaFoldDB" id="A0AAU7NU53"/>
<keyword evidence="1" id="KW-1133">Transmembrane helix</keyword>
<name>A0AAU7NU53_9GAMM</name>
<dbReference type="InterPro" id="IPR021244">
    <property type="entry name" value="DUF2802"/>
</dbReference>
<keyword evidence="3" id="KW-1185">Reference proteome</keyword>
<dbReference type="EMBL" id="CP157743">
    <property type="protein sequence ID" value="XBS20536.1"/>
    <property type="molecule type" value="Genomic_DNA"/>
</dbReference>
<reference evidence="2 3" key="1">
    <citation type="journal article" date="2024" name="Microbiology">
        <title>Methylomarinum rosea sp. nov., a novel halophilic methanotrophic bacterium from the hypersaline Lake Elton.</title>
        <authorList>
            <person name="Suleimanov R.Z."/>
            <person name="Oshkin I.Y."/>
            <person name="Danilova O.V."/>
            <person name="Suzina N.E."/>
            <person name="Dedysh S.N."/>
        </authorList>
    </citation>
    <scope>NUCLEOTIDE SEQUENCE [LARGE SCALE GENOMIC DNA]</scope>
    <source>
        <strain evidence="2 3">Ch1-1</strain>
    </source>
</reference>
<gene>
    <name evidence="2" type="ORF">Q9L42_019690</name>
</gene>
<keyword evidence="1" id="KW-0812">Transmembrane</keyword>
<dbReference type="KEGG" id="mech:Q9L42_019690"/>